<protein>
    <submittedName>
        <fullName evidence="1">Uncharacterized protein</fullName>
    </submittedName>
</protein>
<evidence type="ECO:0000313" key="1">
    <source>
        <dbReference type="EMBL" id="SKC31441.1"/>
    </source>
</evidence>
<accession>A0A1T5HX72</accession>
<dbReference type="InterPro" id="IPR054184">
    <property type="entry name" value="DUF6890"/>
</dbReference>
<dbReference type="Pfam" id="PF21830">
    <property type="entry name" value="DUF6890"/>
    <property type="match status" value="1"/>
</dbReference>
<sequence>MASAAALETNALGQMLAIKDMMLPHSPDDTETIGKALWLYHHQLEGQSIAIANGIGKAFMGADE</sequence>
<dbReference type="AlphaFoldDB" id="A0A1T5HX72"/>
<dbReference type="EMBL" id="FUZI01000001">
    <property type="protein sequence ID" value="SKC31441.1"/>
    <property type="molecule type" value="Genomic_DNA"/>
</dbReference>
<gene>
    <name evidence="1" type="ORF">CZ809_00919</name>
</gene>
<evidence type="ECO:0000313" key="2">
    <source>
        <dbReference type="Proteomes" id="UP000189966"/>
    </source>
</evidence>
<dbReference type="OrthoDB" id="6911481at2"/>
<organism evidence="1 2">
    <name type="scientific">Photobacterium piscicola</name>
    <dbReference type="NCBI Taxonomy" id="1378299"/>
    <lineage>
        <taxon>Bacteria</taxon>
        <taxon>Pseudomonadati</taxon>
        <taxon>Pseudomonadota</taxon>
        <taxon>Gammaproteobacteria</taxon>
        <taxon>Vibrionales</taxon>
        <taxon>Vibrionaceae</taxon>
        <taxon>Photobacterium</taxon>
    </lineage>
</organism>
<proteinExistence type="predicted"/>
<name>A0A1T5HX72_9GAMM</name>
<dbReference type="Proteomes" id="UP000189966">
    <property type="component" value="Unassembled WGS sequence"/>
</dbReference>
<dbReference type="RefSeq" id="WP_080156224.1">
    <property type="nucleotide sequence ID" value="NZ_FUZI01000001.1"/>
</dbReference>
<reference evidence="1 2" key="1">
    <citation type="submission" date="2017-02" db="EMBL/GenBank/DDBJ databases">
        <authorList>
            <person name="Peterson S.W."/>
        </authorList>
    </citation>
    <scope>NUCLEOTIDE SEQUENCE [LARGE SCALE GENOMIC DNA]</scope>
    <source>
        <strain evidence="2">type strain: NCCB 100098</strain>
    </source>
</reference>